<sequence length="150" mass="18180">MKKVEDCKFLSGSFVEDRIREAFKKNEYCQLFELSCKYPKEAVQFAPYQTLKTRLKERIKEDMRYQILDRFKVETIEHLPYKYVEELENFINHEYCPSKGLVKEIYNLSLFYDSLRLRTGLRLDETSVKGNYKRELTFSEDLRRIIDAEF</sequence>
<gene>
    <name evidence="1" type="ORF">J0J69_03715</name>
    <name evidence="2" type="ORF">J0J70_10055</name>
</gene>
<accession>A0A9Q9CJ58</accession>
<evidence type="ECO:0000313" key="4">
    <source>
        <dbReference type="Proteomes" id="UP001058072"/>
    </source>
</evidence>
<dbReference type="AlphaFoldDB" id="A0A9Q9CJ58"/>
<name>A0A9Q9CJ58_9FIRM</name>
<dbReference type="EMBL" id="CP071249">
    <property type="protein sequence ID" value="UUF06698.1"/>
    <property type="molecule type" value="Genomic_DNA"/>
</dbReference>
<dbReference type="EMBL" id="CP071250">
    <property type="protein sequence ID" value="UUF07951.1"/>
    <property type="molecule type" value="Genomic_DNA"/>
</dbReference>
<dbReference type="RefSeq" id="WP_055274888.1">
    <property type="nucleotide sequence ID" value="NZ_CP071249.1"/>
</dbReference>
<evidence type="ECO:0000313" key="2">
    <source>
        <dbReference type="EMBL" id="UUF07951.1"/>
    </source>
</evidence>
<keyword evidence="3" id="KW-1185">Reference proteome</keyword>
<dbReference type="Proteomes" id="UP001058072">
    <property type="component" value="Chromosome"/>
</dbReference>
<evidence type="ECO:0000313" key="1">
    <source>
        <dbReference type="EMBL" id="UUF06698.1"/>
    </source>
</evidence>
<reference evidence="2 3" key="1">
    <citation type="submission" date="2021-03" db="EMBL/GenBank/DDBJ databases">
        <title>Comparative Genomics and Metabolomics in the genus Turicibacter.</title>
        <authorList>
            <person name="Maki J."/>
            <person name="Looft T."/>
        </authorList>
    </citation>
    <scope>NUCLEOTIDE SEQUENCE</scope>
    <source>
        <strain evidence="2">ISU324</strain>
        <strain evidence="1 3">MMM721</strain>
    </source>
</reference>
<evidence type="ECO:0000313" key="3">
    <source>
        <dbReference type="Proteomes" id="UP001058016"/>
    </source>
</evidence>
<organism evidence="2 4">
    <name type="scientific">Turicibacter bilis</name>
    <dbReference type="NCBI Taxonomy" id="2735723"/>
    <lineage>
        <taxon>Bacteria</taxon>
        <taxon>Bacillati</taxon>
        <taxon>Bacillota</taxon>
        <taxon>Erysipelotrichia</taxon>
        <taxon>Erysipelotrichales</taxon>
        <taxon>Turicibacteraceae</taxon>
        <taxon>Turicibacter</taxon>
    </lineage>
</organism>
<protein>
    <submittedName>
        <fullName evidence="2">Uncharacterized protein</fullName>
    </submittedName>
</protein>
<proteinExistence type="predicted"/>
<dbReference type="Proteomes" id="UP001058016">
    <property type="component" value="Chromosome"/>
</dbReference>